<proteinExistence type="predicted"/>
<dbReference type="Proteomes" id="UP000229278">
    <property type="component" value="Unassembled WGS sequence"/>
</dbReference>
<dbReference type="PANTHER" id="PTHR12526:SF638">
    <property type="entry name" value="SPORE COAT PROTEIN SA"/>
    <property type="match status" value="1"/>
</dbReference>
<evidence type="ECO:0000259" key="1">
    <source>
        <dbReference type="Pfam" id="PF00534"/>
    </source>
</evidence>
<organism evidence="3 4">
    <name type="scientific">Candidatus Contendibacter odensensis</name>
    <dbReference type="NCBI Taxonomy" id="1400860"/>
    <lineage>
        <taxon>Bacteria</taxon>
        <taxon>Pseudomonadati</taxon>
        <taxon>Pseudomonadota</taxon>
        <taxon>Gammaproteobacteria</taxon>
        <taxon>Candidatus Competibacteraceae</taxon>
        <taxon>Candidatus Contendibacter</taxon>
    </lineage>
</organism>
<sequence length="371" mass="41795">MAHLSVVQLLPELNSGGVERGTLEIARELVKYGHRSVVISAGGRLVPKLLQEGSEHLAWPLGVKSPLALRWVLPLRRWLHEQHIDIVHARSRLPAWIAWLAWRTMSPASRPRFITTVHGLYSVSRYSAIMHSGERVIAVSETVRNYLQQHYPKAAPERIQVIQRGVDPNIFPYNHEPSTEWWAHWYAQYPQLRHVSVLTLPGRLSRLKGHEDFIALMARLRAQQLPVKGLIVGGVEPRRQRYAQQLRHLVQEKGLESTIIFTGHRTDMREIYAMSTLVLSLSTKPESFGRSVLEALSVGTPVLGYDHGGVGEILRALYPAGLIDTGNRDALVSRVRHVLSTLPPVPAKPAFPLQKMLDETLALYTALHQSP</sequence>
<dbReference type="GO" id="GO:1901135">
    <property type="term" value="P:carbohydrate derivative metabolic process"/>
    <property type="evidence" value="ECO:0007669"/>
    <property type="project" value="UniProtKB-ARBA"/>
</dbReference>
<dbReference type="SUPFAM" id="SSF53756">
    <property type="entry name" value="UDP-Glycosyltransferase/glycogen phosphorylase"/>
    <property type="match status" value="1"/>
</dbReference>
<accession>A0A2G6PEZ0</accession>
<protein>
    <submittedName>
        <fullName evidence="3">Glycosyl transferase</fullName>
    </submittedName>
</protein>
<evidence type="ECO:0000259" key="2">
    <source>
        <dbReference type="Pfam" id="PF13439"/>
    </source>
</evidence>
<dbReference type="EMBL" id="PDTV01000013">
    <property type="protein sequence ID" value="PIE82739.1"/>
    <property type="molecule type" value="Genomic_DNA"/>
</dbReference>
<dbReference type="GO" id="GO:0016757">
    <property type="term" value="F:glycosyltransferase activity"/>
    <property type="evidence" value="ECO:0007669"/>
    <property type="project" value="InterPro"/>
</dbReference>
<gene>
    <name evidence="3" type="ORF">CSA09_05465</name>
</gene>
<evidence type="ECO:0000313" key="4">
    <source>
        <dbReference type="Proteomes" id="UP000229278"/>
    </source>
</evidence>
<feature type="domain" description="Glycosyl transferase family 1" evidence="1">
    <location>
        <begin position="200"/>
        <end position="340"/>
    </location>
</feature>
<comment type="caution">
    <text evidence="3">The sequence shown here is derived from an EMBL/GenBank/DDBJ whole genome shotgun (WGS) entry which is preliminary data.</text>
</comment>
<dbReference type="CDD" id="cd03819">
    <property type="entry name" value="GT4_WavL-like"/>
    <property type="match status" value="1"/>
</dbReference>
<feature type="domain" description="Glycosyltransferase subfamily 4-like N-terminal" evidence="2">
    <location>
        <begin position="16"/>
        <end position="169"/>
    </location>
</feature>
<dbReference type="Pfam" id="PF13439">
    <property type="entry name" value="Glyco_transf_4"/>
    <property type="match status" value="1"/>
</dbReference>
<keyword evidence="3" id="KW-0808">Transferase</keyword>
<dbReference type="InterPro" id="IPR028098">
    <property type="entry name" value="Glyco_trans_4-like_N"/>
</dbReference>
<reference evidence="3 4" key="1">
    <citation type="submission" date="2017-10" db="EMBL/GenBank/DDBJ databases">
        <title>Novel microbial diversity and functional potential in the marine mammal oral microbiome.</title>
        <authorList>
            <person name="Dudek N.K."/>
            <person name="Sun C.L."/>
            <person name="Burstein D."/>
            <person name="Kantor R.S."/>
            <person name="Aliaga Goltsman D.S."/>
            <person name="Bik E.M."/>
            <person name="Thomas B.C."/>
            <person name="Banfield J.F."/>
            <person name="Relman D.A."/>
        </authorList>
    </citation>
    <scope>NUCLEOTIDE SEQUENCE [LARGE SCALE GENOMIC DNA]</scope>
    <source>
        <strain evidence="3">DOLJORAL78_50_517</strain>
    </source>
</reference>
<dbReference type="AlphaFoldDB" id="A0A2G6PEZ0"/>
<evidence type="ECO:0000313" key="3">
    <source>
        <dbReference type="EMBL" id="PIE82739.1"/>
    </source>
</evidence>
<name>A0A2G6PEZ0_9GAMM</name>
<dbReference type="Pfam" id="PF00534">
    <property type="entry name" value="Glycos_transf_1"/>
    <property type="match status" value="1"/>
</dbReference>
<dbReference type="PANTHER" id="PTHR12526">
    <property type="entry name" value="GLYCOSYLTRANSFERASE"/>
    <property type="match status" value="1"/>
</dbReference>
<dbReference type="Gene3D" id="3.40.50.2000">
    <property type="entry name" value="Glycogen Phosphorylase B"/>
    <property type="match status" value="2"/>
</dbReference>
<dbReference type="InterPro" id="IPR001296">
    <property type="entry name" value="Glyco_trans_1"/>
</dbReference>